<reference evidence="2 3" key="1">
    <citation type="journal article" date="2014" name="Genome Biol. Evol.">
        <title>The secreted proteins of Achlya hypogyna and Thraustotheca clavata identify the ancestral oomycete secretome and reveal gene acquisitions by horizontal gene transfer.</title>
        <authorList>
            <person name="Misner I."/>
            <person name="Blouin N."/>
            <person name="Leonard G."/>
            <person name="Richards T.A."/>
            <person name="Lane C.E."/>
        </authorList>
    </citation>
    <scope>NUCLEOTIDE SEQUENCE [LARGE SCALE GENOMIC DNA]</scope>
    <source>
        <strain evidence="2 3">ATCC 48635</strain>
    </source>
</reference>
<accession>A0A1V9YEU6</accession>
<dbReference type="EMBL" id="JNBR01001920">
    <property type="protein sequence ID" value="OQR84216.1"/>
    <property type="molecule type" value="Genomic_DNA"/>
</dbReference>
<sequence>MWVAAVDITYGQALGPPGYHRVTSPLGVAAEIAPATYLWYKLHATDTPLRDLRIGRVDADLSAGWTRAPKAVLRGDADALYLYVSADDTGPDTTYDYDNRPVDPLRPIKELKIVRTVADVPPGFECAGGERHAELGFVCFRRATQEELDRFEQDEREPSSAAVRRQQLAPGLWIDVLDPVAGQWCVGQVRGNTNTVPPSATARAYPPDSWLIHVPLYKVPAKELVVPASLVRTRTAAVGSHTDVYLSPSYPMLRILPRRSVGRADIDTMQRALDAAFFDMASGFFADALLPFLEAVLAAPCRDLEVATALQGFFQHTLKYWTTHALAAPVATPSTFMAVAKLLLNGFDGCHVYYLPDTHAYGWEPADELQHTKYLDYAAAGAYRSAPCRSMYFVESVEYFLQVDGYRAVVARVQDPAVSWPEIDMYLRMLLNAKPILVSNAADAEQLERLYHAVLTRLRTVAMDVIKDDSGVLDAVLDKLDTLFGDGALAPALAFPDHWELAHLELARAQLCCPFLAQQLAGMARLLEWMDKAQHYDAFLAARPSVGPVPAKKRIGSFSHLGGLLRPALAAPAAPPTASARWLRAETLVEWVVDARVLELVLGEPAALAAVGLRDAHVEVWKRTAPLLLLMAQHERLTPAHLHLLWAHAMKPAQSLRRQTVFDMLLQLASSMVVPLVAAVAALLPQVPTYDAPTVHFVARIARLANGKAHQPQVAGADRDTLDGIAATGVALLWTAMLAQPSDVRPALAQLLHDMDAIESTAQRRHTLDEYVGRSLAALAAAQDVPTHLAFLESVVRGAVADDAALAGVTSGVALSSLKNAMKIHPFDGFVQRLEARHGIVALLLGLVPRFSTETLAFLAFILTHSGMVLGLDQLEVIRAAVSPDIFFGWLQGVLPQCLDPLTLKGRNVLPPGFVSNGAFTIDVLERVFEDMVCANVVTATAVEFACFERLFRYLNAHEQRLTDAHARRGFVVDAPLDRLRGFARLWALCVQSADEAIAGAARDYLVYLLLHLSVKRLVRLDVWLAFAKHAAAYLDATLNAPAETRRALHVLGAFLFHSRPLEAAPTKGPALEPLVVYIKAQDGRASPPLHYNVPKTCLVAELRDRVASDVGHFAEGIRLLTDTKTKLTVRGHNHLTLAGAQVFNSMTQRSYVEVILLKKPEMDTVGHVKSNPLKWTTQDAATDWAAVQAWLGAHVWAPLLGFLHTPILAHAAWRLLALLPVAPALEDRAARLAVDSWPAVLAGRGAPLLYQLQVLQRHQGQRDWAARFVALRGPQHVRSLVAHGDPAAITDPLDAESWCALLTWLDACLPEWLPDAGDDEQWADVVVTVVAVAVHGLAALVTPIPAPTFEFPLPPLTDDEAGAGARLVARAVELLSRVLAHAPASVPTFMSHADAAAVFLRALEHPAAVVRSAAATGVRGLCDSSPTLQAFFLRAFAAHDAPIVHADLLYVYGDTVQKGLPSGFDVVAAATGLARRLQELPPTGTPQETLEGLLHTLLCLLSPAQAARDAVMRHVDLVHEIYSACLFPPTAPLSATLAAEAVSPKCTSTGARALAFQLLTVLCKGESPGLSALLEQMRSQHSFERTVVNIKPAKKVAGAKPKAAKPTVRGRFVGLKNLGCTCYLNSIVQACFLIPAFRALVFATPAAGGSLLFELQALFAHLTASSRPYVNPTPLLRALHTSDGSAINIKLQQDASEFFTSFLQQLESEINGRKAAERQLHAMLGGLFSNELVAAGDRYSERTEPFHFVSVQVRDRPNLLASLDNWVDGDMVSYAWDTPEGKQTLETHKRISLHTLPQVLVFHLKRFEFDYETMQQIKLHDRFEFPTELDMRRYTKEGQAHRRNDDDPAAWRAPEYYAYELTGTIVHVGTAQSGHYYSFLRDPAGWWFEFNDTVVEPFDPARLPTECFGKPEDGPKTRSAFMLLYTRKAPTPPVAAETPGGRMRLGAAALAVLFAIRLRRRAAYAPAATPLPNSIWHKIEAENRAYWRKKYLSDTACSSFTHDVLASCFDADGVFAPTADRFMALQFATAFVFGTLWQCHELARIEQWAPLVTALYAQEPRGADWFLELCATHATLLPDLLVDDAVLAPVVAAVACACFNAASPATAHAFATRALALPLTAMPPTFPALLRAYAATGADACTDLVNGHHVLRALVQLLLDAPPLVDDVANSHADVLELLAMLLEAATSEGGGGVPEEDAALLASPAFMQHLLQRRGGTTAFNTETLAWRRVLACVCHGAPETSAQYVAAITAGIEQSDHHDLKPFFRALLVLLSIDDAHAADRLDDAMTKVIAVLASQQKFFKATETSIDMICRLAKRVPAARLWLYDNQRSWAWTEKWLLGHQGPQGSLQQGRTVLVKPGSLSSWKDVPLSHPALTKTIDRSVVKFVPRVRALLAGQAFGEALYDSDEDPLALVGARVKVKWAKEKWYAGRVDRYNAEKQEHFVVYDDGDKKSYKMGDKVFVRLDTAIS</sequence>
<dbReference type="Gene3D" id="2.30.30.140">
    <property type="match status" value="1"/>
</dbReference>
<dbReference type="Gene3D" id="3.90.70.10">
    <property type="entry name" value="Cysteine proteinases"/>
    <property type="match status" value="1"/>
</dbReference>
<name>A0A1V9YEU6_ACHHY</name>
<protein>
    <submittedName>
        <fullName evidence="2">Ubiquitin-specific protease</fullName>
    </submittedName>
</protein>
<dbReference type="GO" id="GO:0016579">
    <property type="term" value="P:protein deubiquitination"/>
    <property type="evidence" value="ECO:0007669"/>
    <property type="project" value="InterPro"/>
</dbReference>
<comment type="caution">
    <text evidence="2">The sequence shown here is derived from an EMBL/GenBank/DDBJ whole genome shotgun (WGS) entry which is preliminary data.</text>
</comment>
<proteinExistence type="predicted"/>
<dbReference type="STRING" id="1202772.A0A1V9YEU6"/>
<keyword evidence="2" id="KW-0645">Protease</keyword>
<evidence type="ECO:0000313" key="3">
    <source>
        <dbReference type="Proteomes" id="UP000243579"/>
    </source>
</evidence>
<keyword evidence="3" id="KW-1185">Reference proteome</keyword>
<dbReference type="PROSITE" id="PS50235">
    <property type="entry name" value="USP_3"/>
    <property type="match status" value="1"/>
</dbReference>
<dbReference type="InterPro" id="IPR050164">
    <property type="entry name" value="Peptidase_C19"/>
</dbReference>
<dbReference type="InterPro" id="IPR038765">
    <property type="entry name" value="Papain-like_cys_pep_sf"/>
</dbReference>
<dbReference type="InterPro" id="IPR001394">
    <property type="entry name" value="Peptidase_C19_UCH"/>
</dbReference>
<organism evidence="2 3">
    <name type="scientific">Achlya hypogyna</name>
    <name type="common">Oomycete</name>
    <name type="synonym">Protoachlya hypogyna</name>
    <dbReference type="NCBI Taxonomy" id="1202772"/>
    <lineage>
        <taxon>Eukaryota</taxon>
        <taxon>Sar</taxon>
        <taxon>Stramenopiles</taxon>
        <taxon>Oomycota</taxon>
        <taxon>Saprolegniomycetes</taxon>
        <taxon>Saprolegniales</taxon>
        <taxon>Achlyaceae</taxon>
        <taxon>Achlya</taxon>
    </lineage>
</organism>
<dbReference type="CDD" id="cd20404">
    <property type="entry name" value="Tudor_Agenet_AtEML-like"/>
    <property type="match status" value="1"/>
</dbReference>
<dbReference type="SUPFAM" id="SSF54001">
    <property type="entry name" value="Cysteine proteinases"/>
    <property type="match status" value="1"/>
</dbReference>
<dbReference type="GO" id="GO:0006508">
    <property type="term" value="P:proteolysis"/>
    <property type="evidence" value="ECO:0007669"/>
    <property type="project" value="UniProtKB-KW"/>
</dbReference>
<gene>
    <name evidence="2" type="ORF">ACHHYP_13702</name>
</gene>
<dbReference type="PANTHER" id="PTHR24006">
    <property type="entry name" value="UBIQUITIN CARBOXYL-TERMINAL HYDROLASE"/>
    <property type="match status" value="1"/>
</dbReference>
<dbReference type="InterPro" id="IPR018200">
    <property type="entry name" value="USP_CS"/>
</dbReference>
<dbReference type="GO" id="GO:0005829">
    <property type="term" value="C:cytosol"/>
    <property type="evidence" value="ECO:0007669"/>
    <property type="project" value="TreeGrafter"/>
</dbReference>
<dbReference type="InterPro" id="IPR028889">
    <property type="entry name" value="USP"/>
</dbReference>
<dbReference type="GO" id="GO:0004843">
    <property type="term" value="F:cysteine-type deubiquitinase activity"/>
    <property type="evidence" value="ECO:0007669"/>
    <property type="project" value="InterPro"/>
</dbReference>
<keyword evidence="2" id="KW-0378">Hydrolase</keyword>
<evidence type="ECO:0000313" key="2">
    <source>
        <dbReference type="EMBL" id="OQR84216.1"/>
    </source>
</evidence>
<dbReference type="GO" id="GO:0005634">
    <property type="term" value="C:nucleus"/>
    <property type="evidence" value="ECO:0007669"/>
    <property type="project" value="TreeGrafter"/>
</dbReference>
<feature type="domain" description="USP" evidence="1">
    <location>
        <begin position="1614"/>
        <end position="1929"/>
    </location>
</feature>
<dbReference type="Proteomes" id="UP000243579">
    <property type="component" value="Unassembled WGS sequence"/>
</dbReference>
<evidence type="ECO:0000259" key="1">
    <source>
        <dbReference type="PROSITE" id="PS50235"/>
    </source>
</evidence>
<dbReference type="PANTHER" id="PTHR24006:SF827">
    <property type="entry name" value="UBIQUITIN CARBOXYL-TERMINAL HYDROLASE 34"/>
    <property type="match status" value="1"/>
</dbReference>
<dbReference type="OrthoDB" id="289038at2759"/>
<dbReference type="Pfam" id="PF00443">
    <property type="entry name" value="UCH"/>
    <property type="match status" value="1"/>
</dbReference>
<dbReference type="PROSITE" id="PS00973">
    <property type="entry name" value="USP_2"/>
    <property type="match status" value="1"/>
</dbReference>